<dbReference type="InterPro" id="IPR014925">
    <property type="entry name" value="CGGC_dom"/>
</dbReference>
<feature type="non-terminal residue" evidence="2">
    <location>
        <position position="50"/>
    </location>
</feature>
<evidence type="ECO:0000259" key="1">
    <source>
        <dbReference type="Pfam" id="PF08821"/>
    </source>
</evidence>
<sequence>MTGKNYIVVVQCHIVKERCSGYLCEYAFSERSGKFAEYPKDSSTRFLSLT</sequence>
<accession>A0A0F9EWG5</accession>
<dbReference type="AlphaFoldDB" id="A0A0F9EWG5"/>
<name>A0A0F9EWG5_9ZZZZ</name>
<evidence type="ECO:0000313" key="2">
    <source>
        <dbReference type="EMBL" id="KKL70611.1"/>
    </source>
</evidence>
<protein>
    <recommendedName>
        <fullName evidence="1">CGGC domain-containing protein</fullName>
    </recommendedName>
</protein>
<comment type="caution">
    <text evidence="2">The sequence shown here is derived from an EMBL/GenBank/DDBJ whole genome shotgun (WGS) entry which is preliminary data.</text>
</comment>
<organism evidence="2">
    <name type="scientific">marine sediment metagenome</name>
    <dbReference type="NCBI Taxonomy" id="412755"/>
    <lineage>
        <taxon>unclassified sequences</taxon>
        <taxon>metagenomes</taxon>
        <taxon>ecological metagenomes</taxon>
    </lineage>
</organism>
<reference evidence="2" key="1">
    <citation type="journal article" date="2015" name="Nature">
        <title>Complex archaea that bridge the gap between prokaryotes and eukaryotes.</title>
        <authorList>
            <person name="Spang A."/>
            <person name="Saw J.H."/>
            <person name="Jorgensen S.L."/>
            <person name="Zaremba-Niedzwiedzka K."/>
            <person name="Martijn J."/>
            <person name="Lind A.E."/>
            <person name="van Eijk R."/>
            <person name="Schleper C."/>
            <person name="Guy L."/>
            <person name="Ettema T.J."/>
        </authorList>
    </citation>
    <scope>NUCLEOTIDE SEQUENCE</scope>
</reference>
<feature type="domain" description="CGGC" evidence="1">
    <location>
        <begin position="7"/>
        <end position="42"/>
    </location>
</feature>
<dbReference type="EMBL" id="LAZR01025848">
    <property type="protein sequence ID" value="KKL70611.1"/>
    <property type="molecule type" value="Genomic_DNA"/>
</dbReference>
<gene>
    <name evidence="2" type="ORF">LCGC14_2103160</name>
</gene>
<dbReference type="Pfam" id="PF08821">
    <property type="entry name" value="CGGC"/>
    <property type="match status" value="1"/>
</dbReference>
<proteinExistence type="predicted"/>